<feature type="domain" description="Dienelactone hydrolase" evidence="3">
    <location>
        <begin position="55"/>
        <end position="270"/>
    </location>
</feature>
<keyword evidence="2" id="KW-0732">Signal</keyword>
<feature type="chain" id="PRO_5003398545" evidence="2">
    <location>
        <begin position="30"/>
        <end position="275"/>
    </location>
</feature>
<dbReference type="PANTHER" id="PTHR22946:SF9">
    <property type="entry name" value="POLYKETIDE TRANSFERASE AF380"/>
    <property type="match status" value="1"/>
</dbReference>
<dbReference type="AlphaFoldDB" id="G0ERP1"/>
<organism evidence="4 5">
    <name type="scientific">Cupriavidus necator (strain ATCC 43291 / DSM 13513 / CCUG 52238 / LMG 8453 / N-1)</name>
    <name type="common">Ralstonia eutropha</name>
    <dbReference type="NCBI Taxonomy" id="1042878"/>
    <lineage>
        <taxon>Bacteria</taxon>
        <taxon>Pseudomonadati</taxon>
        <taxon>Pseudomonadota</taxon>
        <taxon>Betaproteobacteria</taxon>
        <taxon>Burkholderiales</taxon>
        <taxon>Burkholderiaceae</taxon>
        <taxon>Cupriavidus</taxon>
    </lineage>
</organism>
<dbReference type="SUPFAM" id="SSF53474">
    <property type="entry name" value="alpha/beta-Hydrolases"/>
    <property type="match status" value="1"/>
</dbReference>
<dbReference type="PANTHER" id="PTHR22946">
    <property type="entry name" value="DIENELACTONE HYDROLASE DOMAIN-CONTAINING PROTEIN-RELATED"/>
    <property type="match status" value="1"/>
</dbReference>
<reference evidence="4 5" key="1">
    <citation type="journal article" date="2011" name="J. Bacteriol.">
        <title>Complete genome sequence of the type strain Cupriavidus necator N-1.</title>
        <authorList>
            <person name="Poehlein A."/>
            <person name="Kusian B."/>
            <person name="Friedrich B."/>
            <person name="Daniel R."/>
            <person name="Bowien B."/>
        </authorList>
    </citation>
    <scope>NUCLEOTIDE SEQUENCE [LARGE SCALE GENOMIC DNA]</scope>
    <source>
        <strain evidence="5">ATCC 43291 / DSM 13513 / CCUG 52238 / LMG 8453 / N-1</strain>
    </source>
</reference>
<dbReference type="InterPro" id="IPR029058">
    <property type="entry name" value="AB_hydrolase_fold"/>
</dbReference>
<evidence type="ECO:0000313" key="5">
    <source>
        <dbReference type="Proteomes" id="UP000006798"/>
    </source>
</evidence>
<protein>
    <submittedName>
        <fullName evidence="4">Dienelactone hydrolase</fullName>
        <ecNumber evidence="4">3.1.1.-</ecNumber>
    </submittedName>
</protein>
<proteinExistence type="predicted"/>
<dbReference type="KEGG" id="cnc:CNE_1c25360"/>
<evidence type="ECO:0000259" key="3">
    <source>
        <dbReference type="Pfam" id="PF01738"/>
    </source>
</evidence>
<keyword evidence="1 4" id="KW-0378">Hydrolase</keyword>
<dbReference type="EMBL" id="CP002877">
    <property type="protein sequence ID" value="AEI77854.1"/>
    <property type="molecule type" value="Genomic_DNA"/>
</dbReference>
<dbReference type="InterPro" id="IPR050261">
    <property type="entry name" value="FrsA_esterase"/>
</dbReference>
<evidence type="ECO:0000256" key="1">
    <source>
        <dbReference type="ARBA" id="ARBA00022801"/>
    </source>
</evidence>
<sequence>MHHPSSCPAMRDFKRLLSCLLAALCAACAQTMPQPSGPLAFNAATVGSPGSRATAELYRPEGAGPFPAVVALHGCDGVSPHYRTWARRLASWGYVVLLVDSFGPRNLRTVCNHGRDVPPELRAQDALAAAAYLRARPDVVGSRIGVIGFSHGGWTVLKSVLASDAGVEVTHPFAAAVAFYPGCEMPRSVLLTDTLILIGDADDWTPAARCERWRDIVMKHGHTVEMIVYRGAVHGFDTSRPPHAFAGHIVGQDPAAAEDAIARTQTFFRQRLMAP</sequence>
<dbReference type="Pfam" id="PF01738">
    <property type="entry name" value="DLH"/>
    <property type="match status" value="1"/>
</dbReference>
<dbReference type="Gene3D" id="3.40.50.1820">
    <property type="entry name" value="alpha/beta hydrolase"/>
    <property type="match status" value="1"/>
</dbReference>
<evidence type="ECO:0000256" key="2">
    <source>
        <dbReference type="SAM" id="SignalP"/>
    </source>
</evidence>
<dbReference type="InterPro" id="IPR002925">
    <property type="entry name" value="Dienelactn_hydro"/>
</dbReference>
<gene>
    <name evidence="4" type="ordered locus">CNE_1c25360</name>
</gene>
<dbReference type="EC" id="3.1.1.-" evidence="4"/>
<dbReference type="HOGENOM" id="CLU_064072_0_0_4"/>
<evidence type="ECO:0000313" key="4">
    <source>
        <dbReference type="EMBL" id="AEI77854.1"/>
    </source>
</evidence>
<accession>G0ERP1</accession>
<dbReference type="GO" id="GO:0052689">
    <property type="term" value="F:carboxylic ester hydrolase activity"/>
    <property type="evidence" value="ECO:0007669"/>
    <property type="project" value="UniProtKB-ARBA"/>
</dbReference>
<feature type="signal peptide" evidence="2">
    <location>
        <begin position="1"/>
        <end position="29"/>
    </location>
</feature>
<dbReference type="Proteomes" id="UP000006798">
    <property type="component" value="Chromosome 1"/>
</dbReference>
<name>G0ERP1_CUPNN</name>